<dbReference type="SUPFAM" id="SSF55797">
    <property type="entry name" value="PR-1-like"/>
    <property type="match status" value="1"/>
</dbReference>
<dbReference type="Proteomes" id="UP000321436">
    <property type="component" value="Unassembled WGS sequence"/>
</dbReference>
<dbReference type="AlphaFoldDB" id="A0A512RHI1"/>
<organism evidence="3 4">
    <name type="scientific">Chitinophaga cymbidii</name>
    <dbReference type="NCBI Taxonomy" id="1096750"/>
    <lineage>
        <taxon>Bacteria</taxon>
        <taxon>Pseudomonadati</taxon>
        <taxon>Bacteroidota</taxon>
        <taxon>Chitinophagia</taxon>
        <taxon>Chitinophagales</taxon>
        <taxon>Chitinophagaceae</taxon>
        <taxon>Chitinophaga</taxon>
    </lineage>
</organism>
<dbReference type="PANTHER" id="PTHR31157:SF1">
    <property type="entry name" value="SCP DOMAIN-CONTAINING PROTEIN"/>
    <property type="match status" value="1"/>
</dbReference>
<protein>
    <recommendedName>
        <fullName evidence="2">SCP domain-containing protein</fullName>
    </recommendedName>
</protein>
<keyword evidence="4" id="KW-1185">Reference proteome</keyword>
<evidence type="ECO:0000259" key="2">
    <source>
        <dbReference type="Pfam" id="PF00188"/>
    </source>
</evidence>
<gene>
    <name evidence="3" type="ORF">CCY01nite_13740</name>
</gene>
<feature type="domain" description="SCP" evidence="2">
    <location>
        <begin position="53"/>
        <end position="167"/>
    </location>
</feature>
<dbReference type="InterPro" id="IPR035940">
    <property type="entry name" value="CAP_sf"/>
</dbReference>
<evidence type="ECO:0000313" key="4">
    <source>
        <dbReference type="Proteomes" id="UP000321436"/>
    </source>
</evidence>
<keyword evidence="1" id="KW-0732">Signal</keyword>
<dbReference type="Pfam" id="PF00188">
    <property type="entry name" value="CAP"/>
    <property type="match status" value="1"/>
</dbReference>
<sequence>MYLSNRFVPFIFFIAMLATACTKEAPVQPEGPDTEGPGTVVVISNNVNKDTLLALVNEIRAKGCNCGGTMMPAVQPLTWNLRLELAAANHSKDMQDRKYFSHTSPGGSTPKTRVQAAGYSYAWMGENIASGPKTEAAVINGWLGSPDHCKNIMGAQFREMGVARAGTYWTQVLGAESGK</sequence>
<dbReference type="InterPro" id="IPR014044">
    <property type="entry name" value="CAP_dom"/>
</dbReference>
<feature type="signal peptide" evidence="1">
    <location>
        <begin position="1"/>
        <end position="20"/>
    </location>
</feature>
<comment type="caution">
    <text evidence="3">The sequence shown here is derived from an EMBL/GenBank/DDBJ whole genome shotgun (WGS) entry which is preliminary data.</text>
</comment>
<dbReference type="OrthoDB" id="982527at2"/>
<dbReference type="PANTHER" id="PTHR31157">
    <property type="entry name" value="SCP DOMAIN-CONTAINING PROTEIN"/>
    <property type="match status" value="1"/>
</dbReference>
<name>A0A512RHI1_9BACT</name>
<proteinExistence type="predicted"/>
<dbReference type="Gene3D" id="3.40.33.10">
    <property type="entry name" value="CAP"/>
    <property type="match status" value="1"/>
</dbReference>
<dbReference type="CDD" id="cd05379">
    <property type="entry name" value="CAP_bacterial"/>
    <property type="match status" value="1"/>
</dbReference>
<evidence type="ECO:0000256" key="1">
    <source>
        <dbReference type="SAM" id="SignalP"/>
    </source>
</evidence>
<dbReference type="RefSeq" id="WP_146859100.1">
    <property type="nucleotide sequence ID" value="NZ_BKAU01000001.1"/>
</dbReference>
<dbReference type="PROSITE" id="PS51257">
    <property type="entry name" value="PROKAR_LIPOPROTEIN"/>
    <property type="match status" value="1"/>
</dbReference>
<evidence type="ECO:0000313" key="3">
    <source>
        <dbReference type="EMBL" id="GEP95114.1"/>
    </source>
</evidence>
<feature type="chain" id="PRO_5022119112" description="SCP domain-containing protein" evidence="1">
    <location>
        <begin position="21"/>
        <end position="179"/>
    </location>
</feature>
<reference evidence="3 4" key="1">
    <citation type="submission" date="2019-07" db="EMBL/GenBank/DDBJ databases">
        <title>Whole genome shotgun sequence of Chitinophaga cymbidii NBRC 109752.</title>
        <authorList>
            <person name="Hosoyama A."/>
            <person name="Uohara A."/>
            <person name="Ohji S."/>
            <person name="Ichikawa N."/>
        </authorList>
    </citation>
    <scope>NUCLEOTIDE SEQUENCE [LARGE SCALE GENOMIC DNA]</scope>
    <source>
        <strain evidence="3 4">NBRC 109752</strain>
    </source>
</reference>
<dbReference type="EMBL" id="BKAU01000001">
    <property type="protein sequence ID" value="GEP95114.1"/>
    <property type="molecule type" value="Genomic_DNA"/>
</dbReference>
<accession>A0A512RHI1</accession>